<dbReference type="RefSeq" id="WP_114695916.1">
    <property type="nucleotide sequence ID" value="NZ_QQOH01000003.1"/>
</dbReference>
<evidence type="ECO:0000256" key="3">
    <source>
        <dbReference type="SAM" id="Phobius"/>
    </source>
</evidence>
<name>A0A369WC23_9GAMM</name>
<evidence type="ECO:0000256" key="1">
    <source>
        <dbReference type="ARBA" id="ARBA00001946"/>
    </source>
</evidence>
<dbReference type="OrthoDB" id="9812260at2"/>
<comment type="caution">
    <text evidence="5">The sequence shown here is derived from an EMBL/GenBank/DDBJ whole genome shotgun (WGS) entry which is preliminary data.</text>
</comment>
<dbReference type="Pfam" id="PF00990">
    <property type="entry name" value="GGDEF"/>
    <property type="match status" value="1"/>
</dbReference>
<evidence type="ECO:0000313" key="5">
    <source>
        <dbReference type="EMBL" id="RDE19570.1"/>
    </source>
</evidence>
<dbReference type="Gene3D" id="3.30.450.290">
    <property type="match status" value="1"/>
</dbReference>
<dbReference type="InterPro" id="IPR050469">
    <property type="entry name" value="Diguanylate_Cyclase"/>
</dbReference>
<feature type="transmembrane region" description="Helical" evidence="3">
    <location>
        <begin position="6"/>
        <end position="25"/>
    </location>
</feature>
<dbReference type="EC" id="2.7.7.65" evidence="2"/>
<dbReference type="Gene3D" id="3.30.70.270">
    <property type="match status" value="1"/>
</dbReference>
<reference evidence="5 6" key="1">
    <citation type="submission" date="2018-07" db="EMBL/GenBank/DDBJ databases">
        <title>Motiliproteus coralliicola sp. nov., a bacterium isolated from Coral.</title>
        <authorList>
            <person name="Wang G."/>
        </authorList>
    </citation>
    <scope>NUCLEOTIDE SEQUENCE [LARGE SCALE GENOMIC DNA]</scope>
    <source>
        <strain evidence="5 6">C34</strain>
    </source>
</reference>
<organism evidence="5 6">
    <name type="scientific">Motiliproteus coralliicola</name>
    <dbReference type="NCBI Taxonomy" id="2283196"/>
    <lineage>
        <taxon>Bacteria</taxon>
        <taxon>Pseudomonadati</taxon>
        <taxon>Pseudomonadota</taxon>
        <taxon>Gammaproteobacteria</taxon>
        <taxon>Oceanospirillales</taxon>
        <taxon>Oceanospirillaceae</taxon>
        <taxon>Motiliproteus</taxon>
    </lineage>
</organism>
<evidence type="ECO:0000313" key="6">
    <source>
        <dbReference type="Proteomes" id="UP000253769"/>
    </source>
</evidence>
<dbReference type="Pfam" id="PF11845">
    <property type="entry name" value="Tll0287-like"/>
    <property type="match status" value="1"/>
</dbReference>
<dbReference type="InterPro" id="IPR000160">
    <property type="entry name" value="GGDEF_dom"/>
</dbReference>
<dbReference type="CDD" id="cd01949">
    <property type="entry name" value="GGDEF"/>
    <property type="match status" value="1"/>
</dbReference>
<accession>A0A369WC23</accession>
<dbReference type="GO" id="GO:1902201">
    <property type="term" value="P:negative regulation of bacterial-type flagellum-dependent cell motility"/>
    <property type="evidence" value="ECO:0007669"/>
    <property type="project" value="TreeGrafter"/>
</dbReference>
<dbReference type="GO" id="GO:0052621">
    <property type="term" value="F:diguanylate cyclase activity"/>
    <property type="evidence" value="ECO:0007669"/>
    <property type="project" value="UniProtKB-EC"/>
</dbReference>
<dbReference type="PROSITE" id="PS50887">
    <property type="entry name" value="GGDEF"/>
    <property type="match status" value="1"/>
</dbReference>
<dbReference type="SMART" id="SM00267">
    <property type="entry name" value="GGDEF"/>
    <property type="match status" value="1"/>
</dbReference>
<dbReference type="PANTHER" id="PTHR45138:SF24">
    <property type="entry name" value="DIGUANYLATE CYCLASE DGCC-RELATED"/>
    <property type="match status" value="1"/>
</dbReference>
<dbReference type="InterPro" id="IPR043128">
    <property type="entry name" value="Rev_trsase/Diguanyl_cyclase"/>
</dbReference>
<dbReference type="PANTHER" id="PTHR45138">
    <property type="entry name" value="REGULATORY COMPONENTS OF SENSORY TRANSDUCTION SYSTEM"/>
    <property type="match status" value="1"/>
</dbReference>
<comment type="cofactor">
    <cofactor evidence="1">
        <name>Mg(2+)</name>
        <dbReference type="ChEBI" id="CHEBI:18420"/>
    </cofactor>
</comment>
<feature type="transmembrane region" description="Helical" evidence="3">
    <location>
        <begin position="212"/>
        <end position="233"/>
    </location>
</feature>
<dbReference type="SUPFAM" id="SSF55073">
    <property type="entry name" value="Nucleotide cyclase"/>
    <property type="match status" value="1"/>
</dbReference>
<dbReference type="InterPro" id="IPR029787">
    <property type="entry name" value="Nucleotide_cyclase"/>
</dbReference>
<dbReference type="FunFam" id="3.30.70.270:FF:000001">
    <property type="entry name" value="Diguanylate cyclase domain protein"/>
    <property type="match status" value="1"/>
</dbReference>
<protein>
    <recommendedName>
        <fullName evidence="2">diguanylate cyclase</fullName>
        <ecNumber evidence="2">2.7.7.65</ecNumber>
    </recommendedName>
</protein>
<proteinExistence type="predicted"/>
<dbReference type="InterPro" id="IPR021796">
    <property type="entry name" value="Tll0287-like_dom"/>
</dbReference>
<evidence type="ECO:0000256" key="2">
    <source>
        <dbReference type="ARBA" id="ARBA00012528"/>
    </source>
</evidence>
<keyword evidence="3" id="KW-0812">Transmembrane</keyword>
<dbReference type="GO" id="GO:0043709">
    <property type="term" value="P:cell adhesion involved in single-species biofilm formation"/>
    <property type="evidence" value="ECO:0007669"/>
    <property type="project" value="TreeGrafter"/>
</dbReference>
<feature type="domain" description="GGDEF" evidence="4">
    <location>
        <begin position="280"/>
        <end position="415"/>
    </location>
</feature>
<dbReference type="Proteomes" id="UP000253769">
    <property type="component" value="Unassembled WGS sequence"/>
</dbReference>
<keyword evidence="3" id="KW-0472">Membrane</keyword>
<keyword evidence="6" id="KW-1185">Reference proteome</keyword>
<dbReference type="GO" id="GO:0005886">
    <property type="term" value="C:plasma membrane"/>
    <property type="evidence" value="ECO:0007669"/>
    <property type="project" value="TreeGrafter"/>
</dbReference>
<sequence length="419" mass="47530">MKTQKLVIIYILTLAASALLVGLSWSMNQKILNASAIEIARVKGQSAFQLLQTIRSWSARHGGAYVPVTENSRPNPYLHTDDRDIVDSSGRRLTKINPAYMTRQISELLQGGDIEAGMTSLRPINPINKPTEWERQAMIKFETQHLSELVELIDDRYRYIAPLYVEPACLKCHTQQGYKVGDVRGAMHINFPTSQIDVLVDKQKQMSNRAHLIAFVAITLTGLLMIPLVMHLLKRIQQGSEQREELERRARYDQLTGVLNRSNVLEYLHNEFQQAARQQQPFSLIMVDLDYFKTINDTYGHRAGDKVLRCTAEMIHSQLRENDQIGRYGGEEFCILLPDTNLDSALAVAERIRSLIEHSEISTRLHPSIRTTVSVGVAELSQSDCSDSKMLIELADQALYLAKNRGRNRVCSQLDLKTN</sequence>
<dbReference type="AlphaFoldDB" id="A0A369WC23"/>
<evidence type="ECO:0000259" key="4">
    <source>
        <dbReference type="PROSITE" id="PS50887"/>
    </source>
</evidence>
<keyword evidence="3" id="KW-1133">Transmembrane helix</keyword>
<dbReference type="EMBL" id="QQOH01000003">
    <property type="protein sequence ID" value="RDE19570.1"/>
    <property type="molecule type" value="Genomic_DNA"/>
</dbReference>
<dbReference type="NCBIfam" id="TIGR00254">
    <property type="entry name" value="GGDEF"/>
    <property type="match status" value="1"/>
</dbReference>
<gene>
    <name evidence="5" type="ORF">DV711_11825</name>
</gene>